<evidence type="ECO:0000313" key="2">
    <source>
        <dbReference type="EMBL" id="EGG08143.1"/>
    </source>
</evidence>
<name>F4RH70_MELLP</name>
<proteinExistence type="predicted"/>
<gene>
    <name evidence="2" type="ORF">MELLADRAFT_105081</name>
</gene>
<dbReference type="AlphaFoldDB" id="F4RH70"/>
<dbReference type="STRING" id="747676.F4RH70"/>
<dbReference type="HOGENOM" id="CLU_079426_2_0_1"/>
<protein>
    <recommendedName>
        <fullName evidence="1">SigF-like NTF2-like domain-containing protein</fullName>
    </recommendedName>
</protein>
<dbReference type="Proteomes" id="UP000001072">
    <property type="component" value="Unassembled WGS sequence"/>
</dbReference>
<dbReference type="KEGG" id="mlr:MELLADRAFT_105081"/>
<dbReference type="InParanoid" id="F4RH70"/>
<evidence type="ECO:0000313" key="3">
    <source>
        <dbReference type="Proteomes" id="UP000001072"/>
    </source>
</evidence>
<dbReference type="EMBL" id="GL883101">
    <property type="protein sequence ID" value="EGG08143.1"/>
    <property type="molecule type" value="Genomic_DNA"/>
</dbReference>
<keyword evidence="3" id="KW-1185">Reference proteome</keyword>
<dbReference type="PANTHER" id="PTHR35393">
    <property type="entry name" value="CHROMOSOME 1, WHOLE GENOME SHOTGUN SEQUENCE"/>
    <property type="match status" value="1"/>
</dbReference>
<evidence type="ECO:0000259" key="1">
    <source>
        <dbReference type="Pfam" id="PF24840"/>
    </source>
</evidence>
<dbReference type="InterPro" id="IPR057514">
    <property type="entry name" value="NTF2_SigF"/>
</dbReference>
<reference evidence="3" key="1">
    <citation type="journal article" date="2011" name="Proc. Natl. Acad. Sci. U.S.A.">
        <title>Obligate biotrophy features unraveled by the genomic analysis of rust fungi.</title>
        <authorList>
            <person name="Duplessis S."/>
            <person name="Cuomo C.A."/>
            <person name="Lin Y.-C."/>
            <person name="Aerts A."/>
            <person name="Tisserant E."/>
            <person name="Veneault-Fourrey C."/>
            <person name="Joly D.L."/>
            <person name="Hacquard S."/>
            <person name="Amselem J."/>
            <person name="Cantarel B.L."/>
            <person name="Chiu R."/>
            <person name="Coutinho P.M."/>
            <person name="Feau N."/>
            <person name="Field M."/>
            <person name="Frey P."/>
            <person name="Gelhaye E."/>
            <person name="Goldberg J."/>
            <person name="Grabherr M.G."/>
            <person name="Kodira C.D."/>
            <person name="Kohler A."/>
            <person name="Kuees U."/>
            <person name="Lindquist E.A."/>
            <person name="Lucas S.M."/>
            <person name="Mago R."/>
            <person name="Mauceli E."/>
            <person name="Morin E."/>
            <person name="Murat C."/>
            <person name="Pangilinan J.L."/>
            <person name="Park R."/>
            <person name="Pearson M."/>
            <person name="Quesneville H."/>
            <person name="Rouhier N."/>
            <person name="Sakthikumar S."/>
            <person name="Salamov A.A."/>
            <person name="Schmutz J."/>
            <person name="Selles B."/>
            <person name="Shapiro H."/>
            <person name="Tanguay P."/>
            <person name="Tuskan G.A."/>
            <person name="Henrissat B."/>
            <person name="Van de Peer Y."/>
            <person name="Rouze P."/>
            <person name="Ellis J.G."/>
            <person name="Dodds P.N."/>
            <person name="Schein J.E."/>
            <person name="Zhong S."/>
            <person name="Hamelin R.C."/>
            <person name="Grigoriev I.V."/>
            <person name="Szabo L.J."/>
            <person name="Martin F."/>
        </authorList>
    </citation>
    <scope>NUCLEOTIDE SEQUENCE [LARGE SCALE GENOMIC DNA]</scope>
    <source>
        <strain evidence="3">98AG31 / pathotype 3-4-7</strain>
    </source>
</reference>
<dbReference type="RefSeq" id="XP_007408341.1">
    <property type="nucleotide sequence ID" value="XM_007408279.1"/>
</dbReference>
<organism evidence="3">
    <name type="scientific">Melampsora larici-populina (strain 98AG31 / pathotype 3-4-7)</name>
    <name type="common">Poplar leaf rust fungus</name>
    <dbReference type="NCBI Taxonomy" id="747676"/>
    <lineage>
        <taxon>Eukaryota</taxon>
        <taxon>Fungi</taxon>
        <taxon>Dikarya</taxon>
        <taxon>Basidiomycota</taxon>
        <taxon>Pucciniomycotina</taxon>
        <taxon>Pucciniomycetes</taxon>
        <taxon>Pucciniales</taxon>
        <taxon>Melampsoraceae</taxon>
        <taxon>Melampsora</taxon>
    </lineage>
</organism>
<sequence length="177" mass="20067">MEDPVAELREVFRSITEPYSANVITQNIEKYFTEDAYIEHPLLNQPKSAHGKDMLKGYYKFLRVFTINNKIDFHSVMFDEDKTHAAIDLTQNANPRVLPWPAFRVHVRFITLLDIRKEEDGKYRISHQIDNFPSDLGRSGIPTLPGLSCASNIIKTIIGIIAGILGQFLLSKGCFGA</sequence>
<dbReference type="GeneID" id="18922489"/>
<dbReference type="OrthoDB" id="2344312at2759"/>
<dbReference type="VEuPathDB" id="FungiDB:MELLADRAFT_105081"/>
<feature type="domain" description="SigF-like NTF2-like" evidence="1">
    <location>
        <begin position="1"/>
        <end position="174"/>
    </location>
</feature>
<dbReference type="eggNOG" id="ENOG502S534">
    <property type="taxonomic scope" value="Eukaryota"/>
</dbReference>
<accession>F4RH70</accession>
<dbReference type="PANTHER" id="PTHR35393:SF1">
    <property type="entry name" value="SNOAL-LIKE DOMAIN-CONTAINING PROTEIN"/>
    <property type="match status" value="1"/>
</dbReference>
<dbReference type="Pfam" id="PF24840">
    <property type="entry name" value="NTF2_SigF"/>
    <property type="match status" value="1"/>
</dbReference>